<protein>
    <submittedName>
        <fullName evidence="2">Uncharacterized protein</fullName>
    </submittedName>
</protein>
<feature type="transmembrane region" description="Helical" evidence="1">
    <location>
        <begin position="21"/>
        <end position="42"/>
    </location>
</feature>
<feature type="transmembrane region" description="Helical" evidence="1">
    <location>
        <begin position="105"/>
        <end position="123"/>
    </location>
</feature>
<dbReference type="PANTHER" id="PTHR33306">
    <property type="entry name" value="EXPRESSED PROTEIN-RELATED-RELATED"/>
    <property type="match status" value="1"/>
</dbReference>
<comment type="caution">
    <text evidence="2">The sequence shown here is derived from an EMBL/GenBank/DDBJ whole genome shotgun (WGS) entry which is preliminary data.</text>
</comment>
<evidence type="ECO:0000313" key="3">
    <source>
        <dbReference type="Proteomes" id="UP000593572"/>
    </source>
</evidence>
<proteinExistence type="predicted"/>
<sequence>MAHHIRSRGDSILDSFSLTPLPYPVLLILSLTSVFLGISSYLKYESAVESVDQQMSWVLFATPVVLILLARWLSSMEVSGMLFGLSPWERIRRTHHHPSEGTSPWAVAAFIVLLLVLLQYQSIFRESWLVLLRVLSSPKQTKSCILGLNERQGNLFANEVVELKSLTTC</sequence>
<evidence type="ECO:0000313" key="2">
    <source>
        <dbReference type="EMBL" id="MBA0551015.1"/>
    </source>
</evidence>
<organism evidence="2 3">
    <name type="scientific">Gossypium lobatum</name>
    <dbReference type="NCBI Taxonomy" id="34289"/>
    <lineage>
        <taxon>Eukaryota</taxon>
        <taxon>Viridiplantae</taxon>
        <taxon>Streptophyta</taxon>
        <taxon>Embryophyta</taxon>
        <taxon>Tracheophyta</taxon>
        <taxon>Spermatophyta</taxon>
        <taxon>Magnoliopsida</taxon>
        <taxon>eudicotyledons</taxon>
        <taxon>Gunneridae</taxon>
        <taxon>Pentapetalae</taxon>
        <taxon>rosids</taxon>
        <taxon>malvids</taxon>
        <taxon>Malvales</taxon>
        <taxon>Malvaceae</taxon>
        <taxon>Malvoideae</taxon>
        <taxon>Gossypium</taxon>
    </lineage>
</organism>
<reference evidence="2 3" key="1">
    <citation type="journal article" date="2019" name="Genome Biol. Evol.">
        <title>Insights into the evolution of the New World diploid cottons (Gossypium, subgenus Houzingenia) based on genome sequencing.</title>
        <authorList>
            <person name="Grover C.E."/>
            <person name="Arick M.A. 2nd"/>
            <person name="Thrash A."/>
            <person name="Conover J.L."/>
            <person name="Sanders W.S."/>
            <person name="Peterson D.G."/>
            <person name="Frelichowski J.E."/>
            <person name="Scheffler J.A."/>
            <person name="Scheffler B.E."/>
            <person name="Wendel J.F."/>
        </authorList>
    </citation>
    <scope>NUCLEOTIDE SEQUENCE [LARGE SCALE GENOMIC DNA]</scope>
    <source>
        <strain evidence="2">157</strain>
        <tissue evidence="2">Leaf</tissue>
    </source>
</reference>
<evidence type="ECO:0000256" key="1">
    <source>
        <dbReference type="SAM" id="Phobius"/>
    </source>
</evidence>
<name>A0A7J8LF09_9ROSI</name>
<dbReference type="EMBL" id="JABEZX010000002">
    <property type="protein sequence ID" value="MBA0551015.1"/>
    <property type="molecule type" value="Genomic_DNA"/>
</dbReference>
<keyword evidence="1" id="KW-1133">Transmembrane helix</keyword>
<dbReference type="PANTHER" id="PTHR33306:SF7">
    <property type="entry name" value="EXPRESSED PROTEIN"/>
    <property type="match status" value="1"/>
</dbReference>
<dbReference type="Proteomes" id="UP000593572">
    <property type="component" value="Unassembled WGS sequence"/>
</dbReference>
<keyword evidence="1" id="KW-0812">Transmembrane</keyword>
<gene>
    <name evidence="2" type="ORF">Golob_021919</name>
</gene>
<keyword evidence="3" id="KW-1185">Reference proteome</keyword>
<accession>A0A7J8LF09</accession>
<keyword evidence="1" id="KW-0472">Membrane</keyword>
<feature type="transmembrane region" description="Helical" evidence="1">
    <location>
        <begin position="54"/>
        <end position="73"/>
    </location>
</feature>
<dbReference type="AlphaFoldDB" id="A0A7J8LF09"/>